<dbReference type="InterPro" id="IPR043429">
    <property type="entry name" value="ArtM/GltK/GlnP/TcyL/YhdX-like"/>
</dbReference>
<feature type="transmembrane region" description="Helical" evidence="8">
    <location>
        <begin position="57"/>
        <end position="80"/>
    </location>
</feature>
<dbReference type="NCBIfam" id="TIGR01726">
    <property type="entry name" value="HEQRo_perm_3TM"/>
    <property type="match status" value="1"/>
</dbReference>
<feature type="transmembrane region" description="Helical" evidence="8">
    <location>
        <begin position="186"/>
        <end position="205"/>
    </location>
</feature>
<evidence type="ECO:0000256" key="8">
    <source>
        <dbReference type="RuleBase" id="RU363032"/>
    </source>
</evidence>
<feature type="transmembrane region" description="Helical" evidence="8">
    <location>
        <begin position="20"/>
        <end position="45"/>
    </location>
</feature>
<dbReference type="GO" id="GO:0022857">
    <property type="term" value="F:transmembrane transporter activity"/>
    <property type="evidence" value="ECO:0007669"/>
    <property type="project" value="InterPro"/>
</dbReference>
<dbReference type="GO" id="GO:0006865">
    <property type="term" value="P:amino acid transport"/>
    <property type="evidence" value="ECO:0007669"/>
    <property type="project" value="UniProtKB-KW"/>
</dbReference>
<organism evidence="10 11">
    <name type="scientific">Tomitella fengzijianii</name>
    <dbReference type="NCBI Taxonomy" id="2597660"/>
    <lineage>
        <taxon>Bacteria</taxon>
        <taxon>Bacillati</taxon>
        <taxon>Actinomycetota</taxon>
        <taxon>Actinomycetes</taxon>
        <taxon>Mycobacteriales</taxon>
        <taxon>Tomitella</taxon>
    </lineage>
</organism>
<dbReference type="Pfam" id="PF00528">
    <property type="entry name" value="BPD_transp_1"/>
    <property type="match status" value="1"/>
</dbReference>
<evidence type="ECO:0000256" key="3">
    <source>
        <dbReference type="ARBA" id="ARBA00022475"/>
    </source>
</evidence>
<dbReference type="InterPro" id="IPR014341">
    <property type="entry name" value="Ectoine_EhuD"/>
</dbReference>
<keyword evidence="6 8" id="KW-1133">Transmembrane helix</keyword>
<keyword evidence="7 8" id="KW-0472">Membrane</keyword>
<dbReference type="RefSeq" id="WP_143906998.1">
    <property type="nucleotide sequence ID" value="NZ_CP041765.1"/>
</dbReference>
<dbReference type="InterPro" id="IPR010065">
    <property type="entry name" value="AA_ABC_transptr_permease_3TM"/>
</dbReference>
<dbReference type="PANTHER" id="PTHR30614">
    <property type="entry name" value="MEMBRANE COMPONENT OF AMINO ACID ABC TRANSPORTER"/>
    <property type="match status" value="1"/>
</dbReference>
<evidence type="ECO:0000256" key="2">
    <source>
        <dbReference type="ARBA" id="ARBA00022448"/>
    </source>
</evidence>
<keyword evidence="4 8" id="KW-0812">Transmembrane</keyword>
<dbReference type="KEGG" id="toy:FO059_05415"/>
<name>A0A516X1H8_9ACTN</name>
<dbReference type="AlphaFoldDB" id="A0A516X1H8"/>
<comment type="subcellular location">
    <subcellularLocation>
        <location evidence="1 8">Cell membrane</location>
        <topology evidence="1 8">Multi-pass membrane protein</topology>
    </subcellularLocation>
</comment>
<evidence type="ECO:0000256" key="5">
    <source>
        <dbReference type="ARBA" id="ARBA00022970"/>
    </source>
</evidence>
<comment type="similarity">
    <text evidence="8">Belongs to the binding-protein-dependent transport system permease family.</text>
</comment>
<evidence type="ECO:0000313" key="10">
    <source>
        <dbReference type="EMBL" id="QDQ96877.1"/>
    </source>
</evidence>
<evidence type="ECO:0000256" key="4">
    <source>
        <dbReference type="ARBA" id="ARBA00022692"/>
    </source>
</evidence>
<dbReference type="InterPro" id="IPR000515">
    <property type="entry name" value="MetI-like"/>
</dbReference>
<accession>A0A516X1H8</accession>
<evidence type="ECO:0000256" key="7">
    <source>
        <dbReference type="ARBA" id="ARBA00023136"/>
    </source>
</evidence>
<evidence type="ECO:0000256" key="1">
    <source>
        <dbReference type="ARBA" id="ARBA00004651"/>
    </source>
</evidence>
<dbReference type="Gene3D" id="1.10.3720.10">
    <property type="entry name" value="MetI-like"/>
    <property type="match status" value="1"/>
</dbReference>
<dbReference type="PROSITE" id="PS50928">
    <property type="entry name" value="ABC_TM1"/>
    <property type="match status" value="1"/>
</dbReference>
<keyword evidence="5" id="KW-0029">Amino-acid transport</keyword>
<evidence type="ECO:0000313" key="11">
    <source>
        <dbReference type="Proteomes" id="UP000317344"/>
    </source>
</evidence>
<keyword evidence="2 8" id="KW-0813">Transport</keyword>
<dbReference type="OrthoDB" id="9814902at2"/>
<dbReference type="Proteomes" id="UP000317344">
    <property type="component" value="Chromosome"/>
</dbReference>
<keyword evidence="3" id="KW-1003">Cell membrane</keyword>
<dbReference type="GO" id="GO:0043190">
    <property type="term" value="C:ATP-binding cassette (ABC) transporter complex"/>
    <property type="evidence" value="ECO:0007669"/>
    <property type="project" value="InterPro"/>
</dbReference>
<proteinExistence type="inferred from homology"/>
<keyword evidence="11" id="KW-1185">Reference proteome</keyword>
<dbReference type="SUPFAM" id="SSF161098">
    <property type="entry name" value="MetI-like"/>
    <property type="match status" value="1"/>
</dbReference>
<reference evidence="10 11" key="1">
    <citation type="submission" date="2019-07" db="EMBL/GenBank/DDBJ databases">
        <title>Tomitella cavernea sp. nov., an actinomycete isolated from soil.</title>
        <authorList>
            <person name="Cheng J."/>
        </authorList>
    </citation>
    <scope>NUCLEOTIDE SEQUENCE [LARGE SCALE GENOMIC DNA]</scope>
    <source>
        <strain evidence="10 11">HY188</strain>
    </source>
</reference>
<dbReference type="CDD" id="cd06261">
    <property type="entry name" value="TM_PBP2"/>
    <property type="match status" value="1"/>
</dbReference>
<reference evidence="10 11" key="2">
    <citation type="submission" date="2019-07" db="EMBL/GenBank/DDBJ databases">
        <authorList>
            <person name="Huang Y."/>
        </authorList>
    </citation>
    <scope>NUCLEOTIDE SEQUENCE [LARGE SCALE GENOMIC DNA]</scope>
    <source>
        <strain evidence="10 11">HY188</strain>
    </source>
</reference>
<dbReference type="NCBIfam" id="TIGR03003">
    <property type="entry name" value="ectoine_ehuD"/>
    <property type="match status" value="1"/>
</dbReference>
<sequence length="215" mass="23735">MSVDWSWETTWDVLPVLLEGFKTTLLVTVIGSAIAVVAGLVVAVIQQTGFKPVTWPLSFVFTFIRSTPLVVQLTAVYVAMPTVKPLYIGIAVIGVHYATYQSEAFRAGIDAVPKPQWEACTALSLPRHRTWIAVILPQALRRVVPALGNNIVAMFKDTPFLSVITVTEMVRVAQVYGGDHFRYMEALTMAGLIFLVASYPTSLLIRRLEARLARS</sequence>
<feature type="domain" description="ABC transmembrane type-1" evidence="9">
    <location>
        <begin position="21"/>
        <end position="205"/>
    </location>
</feature>
<gene>
    <name evidence="10" type="primary">ehuD</name>
    <name evidence="10" type="ORF">FO059_05415</name>
</gene>
<evidence type="ECO:0000259" key="9">
    <source>
        <dbReference type="PROSITE" id="PS50928"/>
    </source>
</evidence>
<protein>
    <submittedName>
        <fullName evidence="10">Ectoine/hydroxyectoine ABC transporter permease subunit EhuD</fullName>
    </submittedName>
</protein>
<evidence type="ECO:0000256" key="6">
    <source>
        <dbReference type="ARBA" id="ARBA00022989"/>
    </source>
</evidence>
<dbReference type="PANTHER" id="PTHR30614:SF0">
    <property type="entry name" value="L-CYSTINE TRANSPORT SYSTEM PERMEASE PROTEIN TCYL"/>
    <property type="match status" value="1"/>
</dbReference>
<dbReference type="EMBL" id="CP041765">
    <property type="protein sequence ID" value="QDQ96877.1"/>
    <property type="molecule type" value="Genomic_DNA"/>
</dbReference>
<dbReference type="InterPro" id="IPR035906">
    <property type="entry name" value="MetI-like_sf"/>
</dbReference>